<feature type="domain" description="Reverse transcriptase zinc-binding" evidence="3">
    <location>
        <begin position="268"/>
        <end position="361"/>
    </location>
</feature>
<gene>
    <name evidence="4" type="ORF">BUALT_Bualt12G0076700</name>
</gene>
<dbReference type="Pfam" id="PF13456">
    <property type="entry name" value="RVT_3"/>
    <property type="match status" value="1"/>
</dbReference>
<evidence type="ECO:0000256" key="1">
    <source>
        <dbReference type="SAM" id="MobiDB-lite"/>
    </source>
</evidence>
<dbReference type="InterPro" id="IPR036397">
    <property type="entry name" value="RNaseH_sf"/>
</dbReference>
<dbReference type="PANTHER" id="PTHR47074:SF48">
    <property type="entry name" value="POLYNUCLEOTIDYL TRANSFERASE, RIBONUCLEASE H-LIKE SUPERFAMILY PROTEIN"/>
    <property type="match status" value="1"/>
</dbReference>
<accession>A0AAV6X037</accession>
<dbReference type="GO" id="GO:0003676">
    <property type="term" value="F:nucleic acid binding"/>
    <property type="evidence" value="ECO:0007669"/>
    <property type="project" value="InterPro"/>
</dbReference>
<dbReference type="Pfam" id="PF13966">
    <property type="entry name" value="zf-RVT"/>
    <property type="match status" value="1"/>
</dbReference>
<evidence type="ECO:0000313" key="4">
    <source>
        <dbReference type="EMBL" id="KAG8372540.1"/>
    </source>
</evidence>
<evidence type="ECO:0000259" key="2">
    <source>
        <dbReference type="Pfam" id="PF13456"/>
    </source>
</evidence>
<protein>
    <submittedName>
        <fullName evidence="4">Uncharacterized protein</fullName>
    </submittedName>
</protein>
<organism evidence="4 5">
    <name type="scientific">Buddleja alternifolia</name>
    <dbReference type="NCBI Taxonomy" id="168488"/>
    <lineage>
        <taxon>Eukaryota</taxon>
        <taxon>Viridiplantae</taxon>
        <taxon>Streptophyta</taxon>
        <taxon>Embryophyta</taxon>
        <taxon>Tracheophyta</taxon>
        <taxon>Spermatophyta</taxon>
        <taxon>Magnoliopsida</taxon>
        <taxon>eudicotyledons</taxon>
        <taxon>Gunneridae</taxon>
        <taxon>Pentapetalae</taxon>
        <taxon>asterids</taxon>
        <taxon>lamiids</taxon>
        <taxon>Lamiales</taxon>
        <taxon>Scrophulariaceae</taxon>
        <taxon>Buddlejeae</taxon>
        <taxon>Buddleja</taxon>
    </lineage>
</organism>
<dbReference type="InterPro" id="IPR044730">
    <property type="entry name" value="RNase_H-like_dom_plant"/>
</dbReference>
<reference evidence="4" key="1">
    <citation type="submission" date="2019-10" db="EMBL/GenBank/DDBJ databases">
        <authorList>
            <person name="Zhang R."/>
            <person name="Pan Y."/>
            <person name="Wang J."/>
            <person name="Ma R."/>
            <person name="Yu S."/>
        </authorList>
    </citation>
    <scope>NUCLEOTIDE SEQUENCE</scope>
    <source>
        <strain evidence="4">LA-IB0</strain>
        <tissue evidence="4">Leaf</tissue>
    </source>
</reference>
<dbReference type="InterPro" id="IPR026960">
    <property type="entry name" value="RVT-Znf"/>
</dbReference>
<dbReference type="InterPro" id="IPR002156">
    <property type="entry name" value="RNaseH_domain"/>
</dbReference>
<proteinExistence type="predicted"/>
<dbReference type="Gene3D" id="3.30.420.10">
    <property type="entry name" value="Ribonuclease H-like superfamily/Ribonuclease H"/>
    <property type="match status" value="1"/>
</dbReference>
<dbReference type="Proteomes" id="UP000826271">
    <property type="component" value="Unassembled WGS sequence"/>
</dbReference>
<feature type="domain" description="RNase H type-1" evidence="2">
    <location>
        <begin position="441"/>
        <end position="562"/>
    </location>
</feature>
<dbReference type="GO" id="GO:0004523">
    <property type="term" value="F:RNA-DNA hybrid ribonuclease activity"/>
    <property type="evidence" value="ECO:0007669"/>
    <property type="project" value="InterPro"/>
</dbReference>
<name>A0AAV6X037_9LAMI</name>
<dbReference type="EMBL" id="WHWC01000012">
    <property type="protein sequence ID" value="KAG8372540.1"/>
    <property type="molecule type" value="Genomic_DNA"/>
</dbReference>
<dbReference type="InterPro" id="IPR052929">
    <property type="entry name" value="RNase_H-like_EbsB-rel"/>
</dbReference>
<dbReference type="AlphaFoldDB" id="A0AAV6X037"/>
<dbReference type="PANTHER" id="PTHR47074">
    <property type="entry name" value="BNAC02G40300D PROTEIN"/>
    <property type="match status" value="1"/>
</dbReference>
<sequence length="588" mass="65040">MQPSVQVNKASSSAMVSTPPVSSNMSRQPLRPITNQIHEAGRLYPFSRDLTTSISLPGKGTPYGQDSLSYVPHNEVGGGKQPSSPTTTHPMFNLINEDHDLDLSPMELIFSAGNQSASFSSLNSLEQRLTAPNKCVKGSCPKCGRGRPPKIRLHGRGRRPFRFEAWWIHSDECGKVINEAWNSSSASDPKTKVYENLEECLVGLLNWSKLRFGDVPKWIKELEGELSALRSSEQLIDSKDVSLILSMPLSRYPCPDSLIWHYSNNRLFSVKSAYHVARSLATDGTPSRSSHPSGCWKFIWGAKLPHKIRVFIWRVCKGVLPTMSNLLRHHCLVENLCPCCSMHVETDVHVLLECDMARQVWSLSDLPWSIVAAWHGSVEDWIPRNRLVWNKESPDPLRIVINIKAFLLAFRKACSLSNTKVLSPFIPSHWSCPAAPCIKLNFDGATFNVEGGIGVGIIARNSSGECVGWLTSFYPHVESPEFAAALAAREELEFVIRKGWRIVTLEGDCGVVLSKINSPNTDYSSITSLISDIKLLSSLFNCISFSHVRRSCNCAAHALARSTTVSREGSGDPPSCVLSILCSDLVAE</sequence>
<evidence type="ECO:0000259" key="3">
    <source>
        <dbReference type="Pfam" id="PF13966"/>
    </source>
</evidence>
<dbReference type="SUPFAM" id="SSF53098">
    <property type="entry name" value="Ribonuclease H-like"/>
    <property type="match status" value="1"/>
</dbReference>
<dbReference type="CDD" id="cd06222">
    <property type="entry name" value="RNase_H_like"/>
    <property type="match status" value="1"/>
</dbReference>
<evidence type="ECO:0000313" key="5">
    <source>
        <dbReference type="Proteomes" id="UP000826271"/>
    </source>
</evidence>
<dbReference type="InterPro" id="IPR012337">
    <property type="entry name" value="RNaseH-like_sf"/>
</dbReference>
<feature type="region of interest" description="Disordered" evidence="1">
    <location>
        <begin position="1"/>
        <end position="28"/>
    </location>
</feature>
<comment type="caution">
    <text evidence="4">The sequence shown here is derived from an EMBL/GenBank/DDBJ whole genome shotgun (WGS) entry which is preliminary data.</text>
</comment>
<keyword evidence="5" id="KW-1185">Reference proteome</keyword>